<evidence type="ECO:0000256" key="10">
    <source>
        <dbReference type="ARBA" id="ARBA00068717"/>
    </source>
</evidence>
<evidence type="ECO:0000256" key="1">
    <source>
        <dbReference type="ARBA" id="ARBA00004141"/>
    </source>
</evidence>
<evidence type="ECO:0000256" key="8">
    <source>
        <dbReference type="ARBA" id="ARBA00023136"/>
    </source>
</evidence>
<dbReference type="PANTHER" id="PTHR24322">
    <property type="entry name" value="PKSB"/>
    <property type="match status" value="1"/>
</dbReference>
<keyword evidence="7" id="KW-0443">Lipid metabolism</keyword>
<comment type="similarity">
    <text evidence="2 12">Belongs to the short-chain dehydrogenases/reductases (SDR) family.</text>
</comment>
<dbReference type="GO" id="GO:0005811">
    <property type="term" value="C:lipid droplet"/>
    <property type="evidence" value="ECO:0007669"/>
    <property type="project" value="TreeGrafter"/>
</dbReference>
<evidence type="ECO:0000256" key="7">
    <source>
        <dbReference type="ARBA" id="ARBA00023098"/>
    </source>
</evidence>
<dbReference type="EMBL" id="LNIX01000002">
    <property type="protein sequence ID" value="OXA59266.1"/>
    <property type="molecule type" value="Genomic_DNA"/>
</dbReference>
<evidence type="ECO:0000256" key="12">
    <source>
        <dbReference type="RuleBase" id="RU000363"/>
    </source>
</evidence>
<reference evidence="14 15" key="1">
    <citation type="submission" date="2015-12" db="EMBL/GenBank/DDBJ databases">
        <title>The genome of Folsomia candida.</title>
        <authorList>
            <person name="Faddeeva A."/>
            <person name="Derks M.F."/>
            <person name="Anvar Y."/>
            <person name="Smit S."/>
            <person name="Van Straalen N."/>
            <person name="Roelofs D."/>
        </authorList>
    </citation>
    <scope>NUCLEOTIDE SEQUENCE [LARGE SCALE GENOMIC DNA]</scope>
    <source>
        <strain evidence="14 15">VU population</strain>
        <tissue evidence="14">Whole body</tissue>
    </source>
</reference>
<evidence type="ECO:0000256" key="4">
    <source>
        <dbReference type="ARBA" id="ARBA00022857"/>
    </source>
</evidence>
<keyword evidence="5 13" id="KW-1133">Transmembrane helix</keyword>
<dbReference type="GO" id="GO:0016020">
    <property type="term" value="C:membrane"/>
    <property type="evidence" value="ECO:0007669"/>
    <property type="project" value="UniProtKB-SubCell"/>
</dbReference>
<comment type="function">
    <text evidence="9">Catalyzes the reduction of all-trans-retinal to all-trans-retinol in the presence of NADPH.</text>
</comment>
<dbReference type="GO" id="GO:0052650">
    <property type="term" value="F:all-trans-retinol dehydrogenase (NADP+) activity"/>
    <property type="evidence" value="ECO:0007669"/>
    <property type="project" value="UniProtKB-ARBA"/>
</dbReference>
<evidence type="ECO:0000256" key="11">
    <source>
        <dbReference type="ARBA" id="ARBA00082544"/>
    </source>
</evidence>
<name>A0A226ERP3_FOLCA</name>
<keyword evidence="15" id="KW-1185">Reference proteome</keyword>
<dbReference type="AlphaFoldDB" id="A0A226ERP3"/>
<organism evidence="14 15">
    <name type="scientific">Folsomia candida</name>
    <name type="common">Springtail</name>
    <dbReference type="NCBI Taxonomy" id="158441"/>
    <lineage>
        <taxon>Eukaryota</taxon>
        <taxon>Metazoa</taxon>
        <taxon>Ecdysozoa</taxon>
        <taxon>Arthropoda</taxon>
        <taxon>Hexapoda</taxon>
        <taxon>Collembola</taxon>
        <taxon>Entomobryomorpha</taxon>
        <taxon>Isotomoidea</taxon>
        <taxon>Isotomidae</taxon>
        <taxon>Proisotominae</taxon>
        <taxon>Folsomia</taxon>
    </lineage>
</organism>
<comment type="caution">
    <text evidence="14">The sequence shown here is derived from an EMBL/GenBank/DDBJ whole genome shotgun (WGS) entry which is preliminary data.</text>
</comment>
<dbReference type="Proteomes" id="UP000198287">
    <property type="component" value="Unassembled WGS sequence"/>
</dbReference>
<dbReference type="OMA" id="IDQARNN"/>
<dbReference type="Pfam" id="PF00106">
    <property type="entry name" value="adh_short"/>
    <property type="match status" value="1"/>
</dbReference>
<keyword evidence="8 13" id="KW-0472">Membrane</keyword>
<gene>
    <name evidence="14" type="ORF">Fcan01_06005</name>
</gene>
<protein>
    <recommendedName>
        <fullName evidence="10">Short-chain dehydrogenase/reductase 3</fullName>
    </recommendedName>
    <alternativeName>
        <fullName evidence="11">Retinal short-chain dehydrogenase/reductase 1</fullName>
    </alternativeName>
</protein>
<dbReference type="FunFam" id="3.40.50.720:FF:000131">
    <property type="entry name" value="Short-chain dehydrogenase/reductase 3"/>
    <property type="match status" value="1"/>
</dbReference>
<proteinExistence type="inferred from homology"/>
<dbReference type="OrthoDB" id="5840532at2759"/>
<evidence type="ECO:0000313" key="14">
    <source>
        <dbReference type="EMBL" id="OXA59266.1"/>
    </source>
</evidence>
<keyword evidence="4" id="KW-0521">NADP</keyword>
<keyword evidence="6" id="KW-0560">Oxidoreductase</keyword>
<sequence>MEKGLISTFFDIIQSLATAVVVLVYIIYSYFEAFWRLLRPKPAKSLAGEIILVTGSGNGIGREICLQLANSGAKIVCWDIHKGNNDALVKSLRKLGAFAYGYMVDVSDRSTVECFADKVRKEVGEVTIIINNAGVAPCQEFLKCNPQLVEHVFKVNVLSHFWILQEFLPNMIECSKGHVVTMCSFAGLKATRNMVPYNGSKAAIHGYLESLKSEIRHHPKKPDIKFTTVYPSAVNTRLFKGLCCRFRFPYFTPVLEPEYVARHLLNGLKREIEYVYCPPHIPLYLFLENLIPNKARGAVTDFLMPLFEPISTTSNKSQLDSHCTSSSL</sequence>
<dbReference type="PRINTS" id="PR00080">
    <property type="entry name" value="SDRFAMILY"/>
</dbReference>
<keyword evidence="3 13" id="KW-0812">Transmembrane</keyword>
<dbReference type="SUPFAM" id="SSF51735">
    <property type="entry name" value="NAD(P)-binding Rossmann-fold domains"/>
    <property type="match status" value="1"/>
</dbReference>
<dbReference type="PRINTS" id="PR00081">
    <property type="entry name" value="GDHRDH"/>
</dbReference>
<accession>A0A226ERP3</accession>
<evidence type="ECO:0000256" key="9">
    <source>
        <dbReference type="ARBA" id="ARBA00059620"/>
    </source>
</evidence>
<evidence type="ECO:0000256" key="6">
    <source>
        <dbReference type="ARBA" id="ARBA00023002"/>
    </source>
</evidence>
<evidence type="ECO:0000313" key="15">
    <source>
        <dbReference type="Proteomes" id="UP000198287"/>
    </source>
</evidence>
<evidence type="ECO:0000256" key="13">
    <source>
        <dbReference type="SAM" id="Phobius"/>
    </source>
</evidence>
<dbReference type="InterPro" id="IPR036291">
    <property type="entry name" value="NAD(P)-bd_dom_sf"/>
</dbReference>
<dbReference type="STRING" id="158441.A0A226ERP3"/>
<dbReference type="Gene3D" id="3.40.50.720">
    <property type="entry name" value="NAD(P)-binding Rossmann-like Domain"/>
    <property type="match status" value="1"/>
</dbReference>
<dbReference type="InterPro" id="IPR002347">
    <property type="entry name" value="SDR_fam"/>
</dbReference>
<evidence type="ECO:0000256" key="3">
    <source>
        <dbReference type="ARBA" id="ARBA00022692"/>
    </source>
</evidence>
<feature type="transmembrane region" description="Helical" evidence="13">
    <location>
        <begin position="12"/>
        <end position="31"/>
    </location>
</feature>
<dbReference type="PANTHER" id="PTHR24322:SF736">
    <property type="entry name" value="RETINOL DEHYDROGENASE 10"/>
    <property type="match status" value="1"/>
</dbReference>
<evidence type="ECO:0000256" key="5">
    <source>
        <dbReference type="ARBA" id="ARBA00022989"/>
    </source>
</evidence>
<evidence type="ECO:0000256" key="2">
    <source>
        <dbReference type="ARBA" id="ARBA00006484"/>
    </source>
</evidence>
<comment type="subcellular location">
    <subcellularLocation>
        <location evidence="1">Membrane</location>
        <topology evidence="1">Multi-pass membrane protein</topology>
    </subcellularLocation>
</comment>